<dbReference type="OrthoDB" id="9811718at2"/>
<feature type="transmembrane region" description="Helical" evidence="5">
    <location>
        <begin position="316"/>
        <end position="335"/>
    </location>
</feature>
<dbReference type="STRING" id="1513896.SAMN05660841_00588"/>
<keyword evidence="9" id="KW-1185">Reference proteome</keyword>
<organism evidence="8 9">
    <name type="scientific">Sphingobacterium nematocida</name>
    <dbReference type="NCBI Taxonomy" id="1513896"/>
    <lineage>
        <taxon>Bacteria</taxon>
        <taxon>Pseudomonadati</taxon>
        <taxon>Bacteroidota</taxon>
        <taxon>Sphingobacteriia</taxon>
        <taxon>Sphingobacteriales</taxon>
        <taxon>Sphingobacteriaceae</taxon>
        <taxon>Sphingobacterium</taxon>
    </lineage>
</organism>
<evidence type="ECO:0000256" key="4">
    <source>
        <dbReference type="ARBA" id="ARBA00023136"/>
    </source>
</evidence>
<dbReference type="GO" id="GO:0042773">
    <property type="term" value="P:ATP synthesis coupled electron transport"/>
    <property type="evidence" value="ECO:0007669"/>
    <property type="project" value="InterPro"/>
</dbReference>
<feature type="transmembrane region" description="Helical" evidence="5">
    <location>
        <begin position="341"/>
        <end position="362"/>
    </location>
</feature>
<dbReference type="GO" id="GO:0012505">
    <property type="term" value="C:endomembrane system"/>
    <property type="evidence" value="ECO:0007669"/>
    <property type="project" value="UniProtKB-SubCell"/>
</dbReference>
<keyword evidence="5" id="KW-0520">NAD</keyword>
<dbReference type="GO" id="GO:0008137">
    <property type="term" value="F:NADH dehydrogenase (ubiquinone) activity"/>
    <property type="evidence" value="ECO:0007669"/>
    <property type="project" value="InterPro"/>
</dbReference>
<comment type="catalytic activity">
    <reaction evidence="5">
        <text>a quinone + NADH + 5 H(+)(in) = a quinol + NAD(+) + 4 H(+)(out)</text>
        <dbReference type="Rhea" id="RHEA:57888"/>
        <dbReference type="ChEBI" id="CHEBI:15378"/>
        <dbReference type="ChEBI" id="CHEBI:24646"/>
        <dbReference type="ChEBI" id="CHEBI:57540"/>
        <dbReference type="ChEBI" id="CHEBI:57945"/>
        <dbReference type="ChEBI" id="CHEBI:132124"/>
    </reaction>
</comment>
<feature type="transmembrane region" description="Helical" evidence="5">
    <location>
        <begin position="206"/>
        <end position="230"/>
    </location>
</feature>
<feature type="transmembrane region" description="Helical" evidence="5">
    <location>
        <begin position="426"/>
        <end position="445"/>
    </location>
</feature>
<comment type="subcellular location">
    <subcellularLocation>
        <location evidence="5">Cell membrane</location>
        <topology evidence="5">Multi-pass membrane protein</topology>
    </subcellularLocation>
    <subcellularLocation>
        <location evidence="1">Endomembrane system</location>
        <topology evidence="1">Multi-pass membrane protein</topology>
    </subcellularLocation>
    <subcellularLocation>
        <location evidence="6">Membrane</location>
        <topology evidence="6">Multi-pass membrane protein</topology>
    </subcellularLocation>
</comment>
<dbReference type="HAMAP" id="MF_00445">
    <property type="entry name" value="NDH1_NuoN_1"/>
    <property type="match status" value="1"/>
</dbReference>
<evidence type="ECO:0000313" key="8">
    <source>
        <dbReference type="EMBL" id="SKB45308.1"/>
    </source>
</evidence>
<dbReference type="EC" id="7.1.1.-" evidence="5"/>
<accession>A0A1T5BDK9</accession>
<evidence type="ECO:0000313" key="9">
    <source>
        <dbReference type="Proteomes" id="UP000190150"/>
    </source>
</evidence>
<feature type="transmembrane region" description="Helical" evidence="5">
    <location>
        <begin position="26"/>
        <end position="42"/>
    </location>
</feature>
<evidence type="ECO:0000256" key="1">
    <source>
        <dbReference type="ARBA" id="ARBA00004127"/>
    </source>
</evidence>
<comment type="subunit">
    <text evidence="5">NDH-1 is composed of 14 different subunits. Subunits NuoA, H, J, K, L, M, N constitute the membrane sector of the complex.</text>
</comment>
<dbReference type="AlphaFoldDB" id="A0A1T5BDK9"/>
<keyword evidence="5" id="KW-0874">Quinone</keyword>
<evidence type="ECO:0000256" key="3">
    <source>
        <dbReference type="ARBA" id="ARBA00022989"/>
    </source>
</evidence>
<feature type="transmembrane region" description="Helical" evidence="5">
    <location>
        <begin position="173"/>
        <end position="194"/>
    </location>
</feature>
<feature type="transmembrane region" description="Helical" evidence="5">
    <location>
        <begin position="76"/>
        <end position="104"/>
    </location>
</feature>
<evidence type="ECO:0000256" key="6">
    <source>
        <dbReference type="RuleBase" id="RU000320"/>
    </source>
</evidence>
<keyword evidence="3 5" id="KW-1133">Transmembrane helix</keyword>
<dbReference type="GO" id="GO:0050136">
    <property type="term" value="F:NADH dehydrogenase (quinone) (non-electrogenic) activity"/>
    <property type="evidence" value="ECO:0007669"/>
    <property type="project" value="UniProtKB-UniRule"/>
</dbReference>
<keyword evidence="5" id="KW-0813">Transport</keyword>
<keyword evidence="5" id="KW-1003">Cell membrane</keyword>
<dbReference type="NCBIfam" id="TIGR01770">
    <property type="entry name" value="NDH_I_N"/>
    <property type="match status" value="1"/>
</dbReference>
<keyword evidence="4 5" id="KW-0472">Membrane</keyword>
<feature type="transmembrane region" description="Helical" evidence="5">
    <location>
        <begin position="116"/>
        <end position="133"/>
    </location>
</feature>
<dbReference type="GO" id="GO:0048038">
    <property type="term" value="F:quinone binding"/>
    <property type="evidence" value="ECO:0007669"/>
    <property type="project" value="UniProtKB-KW"/>
</dbReference>
<feature type="transmembrane region" description="Helical" evidence="5">
    <location>
        <begin position="49"/>
        <end position="70"/>
    </location>
</feature>
<protein>
    <recommendedName>
        <fullName evidence="5">NADH-quinone oxidoreductase subunit N</fullName>
        <ecNumber evidence="5">7.1.1.-</ecNumber>
    </recommendedName>
    <alternativeName>
        <fullName evidence="5">NADH dehydrogenase I subunit N</fullName>
    </alternativeName>
    <alternativeName>
        <fullName evidence="5">NDH-1 subunit N</fullName>
    </alternativeName>
</protein>
<feature type="transmembrane region" description="Helical" evidence="5">
    <location>
        <begin position="139"/>
        <end position="161"/>
    </location>
</feature>
<dbReference type="EMBL" id="FUZF01000002">
    <property type="protein sequence ID" value="SKB45308.1"/>
    <property type="molecule type" value="Genomic_DNA"/>
</dbReference>
<feature type="transmembrane region" description="Helical" evidence="5">
    <location>
        <begin position="466"/>
        <end position="487"/>
    </location>
</feature>
<dbReference type="RefSeq" id="WP_079641044.1">
    <property type="nucleotide sequence ID" value="NZ_FUZF01000002.1"/>
</dbReference>
<dbReference type="Pfam" id="PF00361">
    <property type="entry name" value="Proton_antipo_M"/>
    <property type="match status" value="1"/>
</dbReference>
<dbReference type="GO" id="GO:0005886">
    <property type="term" value="C:plasma membrane"/>
    <property type="evidence" value="ECO:0007669"/>
    <property type="project" value="UniProtKB-SubCell"/>
</dbReference>
<evidence type="ECO:0000256" key="5">
    <source>
        <dbReference type="HAMAP-Rule" id="MF_00445"/>
    </source>
</evidence>
<feature type="transmembrane region" description="Helical" evidence="5">
    <location>
        <begin position="383"/>
        <end position="406"/>
    </location>
</feature>
<evidence type="ECO:0000259" key="7">
    <source>
        <dbReference type="Pfam" id="PF00361"/>
    </source>
</evidence>
<comment type="function">
    <text evidence="5">NDH-1 shuttles electrons from NADH, via FMN and iron-sulfur (Fe-S) centers, to quinones in the respiratory chain. The immediate electron acceptor for the enzyme in this species is believed to be a menaquinone. Couples the redox reaction to proton translocation (for every two electrons transferred, four hydrogen ions are translocated across the cytoplasmic membrane), and thus conserves the redox energy in a proton gradient.</text>
</comment>
<feature type="transmembrane region" description="Helical" evidence="5">
    <location>
        <begin position="280"/>
        <end position="304"/>
    </location>
</feature>
<dbReference type="InterPro" id="IPR001750">
    <property type="entry name" value="ND/Mrp_TM"/>
</dbReference>
<dbReference type="InterPro" id="IPR010096">
    <property type="entry name" value="NADH-Q_OxRdtase_suN/2"/>
</dbReference>
<sequence length="496" mass="54452">MEGSTTQLTSLLDQIMISIPVFKPELVLIFAFLGSILSSLFFDQRWKYGSFTITVLGILLSAYFVFLQLGQLHTGFFGMLLIDSFAVYSRLIILLALLPILILLQQYAGHKGLKNLGDMYSILLAATVGINLLTISTNWLMAFIAIETVSISSYILVGYLFENRKQSEATMKYVLFGSVSAAVMLYGLSLIYGFTGNLDFTSPAHIQGLISAPQVMCSIALLFVFVGIGFKLGFVPFHLWTPDVYEGAPTPITAFLSTIPKIGALILFERLFQAWASTLFYFSELTLLFVVVVAIVTMLIGNLIALRQSNVKRMMAYSSIGHTGFLLMAIITAPTSDHHVLLFYLTVYTITNIGVFAIIQLLEQSIGSTELAAYSGLGKKAPLLFTFFTILGISLVGLPPTAGFIGKLLVFTSTFDLYQSTKDIPILLLLITGALTSVISLFYYFKVPLYAFLRKEETETQTTLSGSALVYGITIVLGIATLLLGIFPNLLSDLFD</sequence>
<keyword evidence="2 5" id="KW-0812">Transmembrane</keyword>
<feature type="transmembrane region" description="Helical" evidence="5">
    <location>
        <begin position="251"/>
        <end position="268"/>
    </location>
</feature>
<keyword evidence="5" id="KW-1278">Translocase</keyword>
<gene>
    <name evidence="5" type="primary">nuoN</name>
    <name evidence="8" type="ORF">SAMN05660841_00588</name>
</gene>
<name>A0A1T5BDK9_9SPHI</name>
<comment type="similarity">
    <text evidence="5">Belongs to the complex I subunit 2 family.</text>
</comment>
<feature type="domain" description="NADH:quinone oxidoreductase/Mrp antiporter transmembrane" evidence="7">
    <location>
        <begin position="136"/>
        <end position="419"/>
    </location>
</feature>
<dbReference type="PANTHER" id="PTHR22773">
    <property type="entry name" value="NADH DEHYDROGENASE"/>
    <property type="match status" value="1"/>
</dbReference>
<reference evidence="9" key="1">
    <citation type="submission" date="2017-02" db="EMBL/GenBank/DDBJ databases">
        <authorList>
            <person name="Varghese N."/>
            <person name="Submissions S."/>
        </authorList>
    </citation>
    <scope>NUCLEOTIDE SEQUENCE [LARGE SCALE GENOMIC DNA]</scope>
    <source>
        <strain evidence="9">DSM 24091</strain>
    </source>
</reference>
<dbReference type="Proteomes" id="UP000190150">
    <property type="component" value="Unassembled WGS sequence"/>
</dbReference>
<proteinExistence type="inferred from homology"/>
<evidence type="ECO:0000256" key="2">
    <source>
        <dbReference type="ARBA" id="ARBA00022692"/>
    </source>
</evidence>